<comment type="caution">
    <text evidence="4">The sequence shown here is derived from an EMBL/GenBank/DDBJ whole genome shotgun (WGS) entry which is preliminary data.</text>
</comment>
<keyword evidence="3" id="KW-1133">Transmembrane helix</keyword>
<comment type="subcellular location">
    <subcellularLocation>
        <location evidence="1">Membrane</location>
    </subcellularLocation>
</comment>
<keyword evidence="3" id="KW-0812">Transmembrane</keyword>
<dbReference type="PANTHER" id="PTHR37042:SF4">
    <property type="entry name" value="OUTER MEMBRANE PROTEIN RV1973"/>
    <property type="match status" value="1"/>
</dbReference>
<keyword evidence="2 3" id="KW-0472">Membrane</keyword>
<evidence type="ECO:0000256" key="2">
    <source>
        <dbReference type="ARBA" id="ARBA00023136"/>
    </source>
</evidence>
<gene>
    <name evidence="4" type="ORF">ACIBP5_13490</name>
</gene>
<protein>
    <recommendedName>
        <fullName evidence="6">Mce-associated membrane protein</fullName>
    </recommendedName>
</protein>
<dbReference type="PANTHER" id="PTHR37042">
    <property type="entry name" value="OUTER MEMBRANE PROTEIN RV1973"/>
    <property type="match status" value="1"/>
</dbReference>
<proteinExistence type="predicted"/>
<reference evidence="4 5" key="1">
    <citation type="submission" date="2024-10" db="EMBL/GenBank/DDBJ databases">
        <title>The Natural Products Discovery Center: Release of the First 8490 Sequenced Strains for Exploring Actinobacteria Biosynthetic Diversity.</title>
        <authorList>
            <person name="Kalkreuter E."/>
            <person name="Kautsar S.A."/>
            <person name="Yang D."/>
            <person name="Bader C.D."/>
            <person name="Teijaro C.N."/>
            <person name="Fluegel L."/>
            <person name="Davis C.M."/>
            <person name="Simpson J.R."/>
            <person name="Lauterbach L."/>
            <person name="Steele A.D."/>
            <person name="Gui C."/>
            <person name="Meng S."/>
            <person name="Li G."/>
            <person name="Viehrig K."/>
            <person name="Ye F."/>
            <person name="Su P."/>
            <person name="Kiefer A.F."/>
            <person name="Nichols A."/>
            <person name="Cepeda A.J."/>
            <person name="Yan W."/>
            <person name="Fan B."/>
            <person name="Jiang Y."/>
            <person name="Adhikari A."/>
            <person name="Zheng C.-J."/>
            <person name="Schuster L."/>
            <person name="Cowan T.M."/>
            <person name="Smanski M.J."/>
            <person name="Chevrette M.G."/>
            <person name="De Carvalho L.P.S."/>
            <person name="Shen B."/>
        </authorList>
    </citation>
    <scope>NUCLEOTIDE SEQUENCE [LARGE SCALE GENOMIC DNA]</scope>
    <source>
        <strain evidence="4 5">NPDC049503</strain>
    </source>
</reference>
<dbReference type="Proteomes" id="UP001612928">
    <property type="component" value="Unassembled WGS sequence"/>
</dbReference>
<feature type="transmembrane region" description="Helical" evidence="3">
    <location>
        <begin position="17"/>
        <end position="39"/>
    </location>
</feature>
<evidence type="ECO:0000313" key="4">
    <source>
        <dbReference type="EMBL" id="MFI7440960.1"/>
    </source>
</evidence>
<accession>A0ABW8A2E9</accession>
<evidence type="ECO:0000256" key="3">
    <source>
        <dbReference type="SAM" id="Phobius"/>
    </source>
</evidence>
<organism evidence="4 5">
    <name type="scientific">Nonomuraea indica</name>
    <dbReference type="NCBI Taxonomy" id="1581193"/>
    <lineage>
        <taxon>Bacteria</taxon>
        <taxon>Bacillati</taxon>
        <taxon>Actinomycetota</taxon>
        <taxon>Actinomycetes</taxon>
        <taxon>Streptosporangiales</taxon>
        <taxon>Streptosporangiaceae</taxon>
        <taxon>Nonomuraea</taxon>
    </lineage>
</organism>
<sequence length="175" mass="18305">MAGVAARAVRLGIPPRAAGIATATLSVLLALLAGAALWLGAQARDARARAADREAALDAARAHAAGLVSLHHETVEADVRRILATSTGEARKEYESGLDRLRARTVTGKVVQTGVLRAAGLVSLSGGTAKALVVADVDIRREGSKEPPRDELYRWSMELTKVGGTWLVSKAVQVP</sequence>
<evidence type="ECO:0008006" key="6">
    <source>
        <dbReference type="Google" id="ProtNLM"/>
    </source>
</evidence>
<keyword evidence="5" id="KW-1185">Reference proteome</keyword>
<name>A0ABW8A2E9_9ACTN</name>
<evidence type="ECO:0000313" key="5">
    <source>
        <dbReference type="Proteomes" id="UP001612928"/>
    </source>
</evidence>
<evidence type="ECO:0000256" key="1">
    <source>
        <dbReference type="ARBA" id="ARBA00004370"/>
    </source>
</evidence>
<dbReference type="EMBL" id="JBITMB010000003">
    <property type="protein sequence ID" value="MFI7440960.1"/>
    <property type="molecule type" value="Genomic_DNA"/>
</dbReference>
<dbReference type="RefSeq" id="WP_397020762.1">
    <property type="nucleotide sequence ID" value="NZ_JBITMB010000003.1"/>
</dbReference>